<feature type="region of interest" description="Disordered" evidence="7">
    <location>
        <begin position="1530"/>
        <end position="1556"/>
    </location>
</feature>
<comment type="caution">
    <text evidence="10">The sequence shown here is derived from an EMBL/GenBank/DDBJ whole genome shotgun (WGS) entry which is preliminary data.</text>
</comment>
<dbReference type="InterPro" id="IPR038081">
    <property type="entry name" value="CalX-like_sf"/>
</dbReference>
<dbReference type="InterPro" id="IPR051561">
    <property type="entry name" value="FRAS1_ECM"/>
</dbReference>
<evidence type="ECO:0000256" key="1">
    <source>
        <dbReference type="ARBA" id="ARBA00005529"/>
    </source>
</evidence>
<dbReference type="PANTHER" id="PTHR45739">
    <property type="entry name" value="MATRIX PROTEIN, PUTATIVE-RELATED"/>
    <property type="match status" value="1"/>
</dbReference>
<keyword evidence="8" id="KW-0812">Transmembrane</keyword>
<sequence>MPECCFLSLPWTAQDPGSEAATEGDHVTGSFPLTDLLSGHVHYVQSEHLGKEPAWDAFLFSISDGINESSLQRLNISISLVNDEAPHIVSEQIYTQEGGAVTLTNASLYVTDLDTSPEELTFTLTKLPDNGQLVKKEFIQDTIEQAVVLRKKGTFTYEDVMKELVLYVHDDGETTRDSMTFDLTDGDFSETKTVNVIVGLVGDETPRVTINRGLRVKKGSTTVISNHDLKATDLDSEDPDIMYTIMRNPTSGQLVYREGKVTHTLTASGRHRTFQQRDIDAGYVSYSHHQDDLTGVLLFKFKLTDAEGNELIDQDFFITVVDDRLPPALVHKKELLVTEGGTALLTTDQLAFTDADSEPESLTYTVLSGPDLGHLELIGQSGTPIVTFTQTDLAASIVQYVHTSEAEIYTDKFTFMVSDGTNEIVQSFHIHVRPVDDVIPVVTSHGLRVQEGVRKVVTEFDLQAVDQDTNENRITFTVVEQPAHGSLDLLTPKGKHIPTLTFTMEDIYENRVSYQHDGSETTEDYFLFLVTDGTNQNFAMQQDEPVVTSVDSPQDFPITILPMDDGAPVLTTNLGLQFLTLREGEPSNQITSRELSASDEDTPPSDIRFVIIEPPQFGVLERTQYPGRWVSSFTQDDLENSKITYRLTDESPLLQDSFRFDLMDTKPNVLPDNVFHITWSEVSLGQSVFNTSETQGVLRVPVIRTGNLKQYAIVTCVLIPGSARSRTDVTSPGQQDFVSSSSQIQFEEWQESQSCPVIINDDSVFEGPEVFYVQLTSPTFALLGQLSKGSVTIMDSEDEPVLQFVSEIIHVNETNDYVKAVVERSGDVSHTTSVVCSTKSMSATGSGLDSLESGSDYISRGITNAYRVVFPPGLAEAVCEVKIIDDSLYENTEQFELELSAPSHPATLGPIRTSVVVIDGPNDESIIHMRSDSLAFPEDSGEMLIPVTRQGSDLSQSSSVWCHTRLATPLSAEPGEDYTPTSMKVTFGPGQTSQMCRVQLLDDNLSPKLEGNETLEVFLSAATGSRLEQPVSAIVVIYDQHLDLPVFSFSEKTYTVGETNGTLSATILRQGDITLEASVVCYTRQGSAQVMLDFEERPLFNVSRIMFAPGEDSKPCVVNIVDDEEFEADEEFLLRLISPVGPGQVGARLGEIDAASVTVTNDEDVPRVQIERPAYSIHEPAVREQVATVKVKVVRTGALGQPVRVRCSTRDGSAQSGSDYNPRSEILTFETGVAEQEFAVDVLYNSAVEWHEDFHVQLGPEDPTNARFGDVSMATITILDTEVSGSVILPAAPVVVSLLHFDEAAQGMKVNPSPGYPLVCLTPCDLQYPDYPTTSALCKESGINQSAIAYQWEVAMPASDEDVTPGFIKVTDKTLFTPVDQKVLDSIYFRPFFQIRCVAQPIHETGHAGVPLRSLPVTVGHTNTICKALPSSGVSSNHLSYQAQSFLASLKYVQPDQSDTEHANMVHISVQIPHQDGMLPLVSTFPLHNLRLLLAAPIYRQQHICSNIITARERAPLLLQHGFLGDSMSTFSTPDGSSSRNVSSGNGSSKLKDPERVTFPTGPGFDFPHQFDPGLRGQSALLLYKHLNLKTCTWQFDAWYHMTELLDLCGGHVVSDFQVRQQSKTYLTVRVPLHVSYVFATAPVGWSSLEHRTEMEVSFYYNSVLWQSGLETEGGHRGRLQVVRILIADTGKLLIEFRTHAKFRGLFLIQHPTLPGVTSRVVSTLTSGVTFDLKLVWSQATFDSPHQVWRATSNYNVKDYTGVYTVELIPCLVPATQAFDPTADPLPCTARTPERFEVHISFQQSNRPVPLSYSLNTEFHLSNDIRMFALDPAADDLALQDWDFSGTFARGEKLYGRVLWHPDQDLSSAYRLMLEKVYLCTGRDGYVPTYDPSGETYEEGAQFGCIQPSKMLLHRFLILDRENPDSTVADFQQVPFNARLISQVPSASSRESMPGVDGFVMDIDPLYKVDSGHQWHLQVVYTIGPADAPYFRAKRSTQTLPLSSQSQDFTATRLPRVDGFSSGKRIRKRRDSSSLPKEFHLRNNMAAPKKNTSGSIPSKVKSFSQIRNGTNMIALRLTMENAPQQSNGDSYINNTVVIVCTISLGLLLLTVSCIIIVCIRKRRRKRGDEAQVVNNSHLSTRNNLYNDKLATAAATVNVKSLQGHGQGYQGSEYKKSNIIKAKETNILSKQGVNVDTGTEV</sequence>
<dbReference type="InterPro" id="IPR003644">
    <property type="entry name" value="Calx_beta"/>
</dbReference>
<protein>
    <submittedName>
        <fullName evidence="10">Extracellular matrix protein fras1-like</fullName>
    </submittedName>
</protein>
<keyword evidence="3" id="KW-0677">Repeat</keyword>
<dbReference type="GO" id="GO:0007154">
    <property type="term" value="P:cell communication"/>
    <property type="evidence" value="ECO:0007669"/>
    <property type="project" value="InterPro"/>
</dbReference>
<dbReference type="Proteomes" id="UP000735302">
    <property type="component" value="Unassembled WGS sequence"/>
</dbReference>
<name>A0AAV4CJR2_9GAST</name>
<feature type="domain" description="Calx-beta" evidence="9">
    <location>
        <begin position="915"/>
        <end position="1020"/>
    </location>
</feature>
<feature type="repeat" description="CSPG" evidence="6">
    <location>
        <begin position="84"/>
        <end position="184"/>
    </location>
</feature>
<evidence type="ECO:0000259" key="9">
    <source>
        <dbReference type="SMART" id="SM00237"/>
    </source>
</evidence>
<evidence type="ECO:0000256" key="3">
    <source>
        <dbReference type="ARBA" id="ARBA00022737"/>
    </source>
</evidence>
<dbReference type="Pfam" id="PF16184">
    <property type="entry name" value="Cadherin_3"/>
    <property type="match status" value="5"/>
</dbReference>
<keyword evidence="4" id="KW-0106">Calcium</keyword>
<feature type="repeat" description="CSPG" evidence="6">
    <location>
        <begin position="567"/>
        <end position="663"/>
    </location>
</feature>
<evidence type="ECO:0000313" key="11">
    <source>
        <dbReference type="Proteomes" id="UP000735302"/>
    </source>
</evidence>
<feature type="compositionally biased region" description="Low complexity" evidence="7">
    <location>
        <begin position="1536"/>
        <end position="1549"/>
    </location>
</feature>
<keyword evidence="8" id="KW-1133">Transmembrane helix</keyword>
<feature type="repeat" description="CSPG" evidence="6">
    <location>
        <begin position="438"/>
        <end position="531"/>
    </location>
</feature>
<dbReference type="PANTHER" id="PTHR45739:SF1">
    <property type="entry name" value="EXTRACELLULAR MATRIX ORGANIZING PROTEIN FRAS1"/>
    <property type="match status" value="1"/>
</dbReference>
<evidence type="ECO:0000256" key="8">
    <source>
        <dbReference type="SAM" id="Phobius"/>
    </source>
</evidence>
<evidence type="ECO:0000256" key="7">
    <source>
        <dbReference type="SAM" id="MobiDB-lite"/>
    </source>
</evidence>
<feature type="domain" description="Calx-beta" evidence="9">
    <location>
        <begin position="791"/>
        <end position="900"/>
    </location>
</feature>
<keyword evidence="5" id="KW-0325">Glycoprotein</keyword>
<evidence type="ECO:0000256" key="4">
    <source>
        <dbReference type="ARBA" id="ARBA00022837"/>
    </source>
</evidence>
<reference evidence="10 11" key="1">
    <citation type="journal article" date="2021" name="Elife">
        <title>Chloroplast acquisition without the gene transfer in kleptoplastic sea slugs, Plakobranchus ocellatus.</title>
        <authorList>
            <person name="Maeda T."/>
            <person name="Takahashi S."/>
            <person name="Yoshida T."/>
            <person name="Shimamura S."/>
            <person name="Takaki Y."/>
            <person name="Nagai Y."/>
            <person name="Toyoda A."/>
            <person name="Suzuki Y."/>
            <person name="Arimoto A."/>
            <person name="Ishii H."/>
            <person name="Satoh N."/>
            <person name="Nishiyama T."/>
            <person name="Hasebe M."/>
            <person name="Maruyama T."/>
            <person name="Minagawa J."/>
            <person name="Obokata J."/>
            <person name="Shigenobu S."/>
        </authorList>
    </citation>
    <scope>NUCLEOTIDE SEQUENCE [LARGE SCALE GENOMIC DNA]</scope>
</reference>
<dbReference type="EMBL" id="BLXT01006765">
    <property type="protein sequence ID" value="GFO33130.1"/>
    <property type="molecule type" value="Genomic_DNA"/>
</dbReference>
<feature type="domain" description="Calx-beta" evidence="9">
    <location>
        <begin position="1155"/>
        <end position="1259"/>
    </location>
</feature>
<feature type="region of interest" description="Disordered" evidence="7">
    <location>
        <begin position="585"/>
        <end position="604"/>
    </location>
</feature>
<dbReference type="PROSITE" id="PS51854">
    <property type="entry name" value="CSPG"/>
    <property type="match status" value="5"/>
</dbReference>
<keyword evidence="2" id="KW-0732">Signal</keyword>
<feature type="domain" description="Calx-beta" evidence="9">
    <location>
        <begin position="665"/>
        <end position="776"/>
    </location>
</feature>
<proteinExistence type="inferred from homology"/>
<dbReference type="SUPFAM" id="SSF141072">
    <property type="entry name" value="CalX-like"/>
    <property type="match status" value="5"/>
</dbReference>
<feature type="repeat" description="CSPG" evidence="6">
    <location>
        <begin position="326"/>
        <end position="418"/>
    </location>
</feature>
<organism evidence="10 11">
    <name type="scientific">Plakobranchus ocellatus</name>
    <dbReference type="NCBI Taxonomy" id="259542"/>
    <lineage>
        <taxon>Eukaryota</taxon>
        <taxon>Metazoa</taxon>
        <taxon>Spiralia</taxon>
        <taxon>Lophotrochozoa</taxon>
        <taxon>Mollusca</taxon>
        <taxon>Gastropoda</taxon>
        <taxon>Heterobranchia</taxon>
        <taxon>Euthyneura</taxon>
        <taxon>Panpulmonata</taxon>
        <taxon>Sacoglossa</taxon>
        <taxon>Placobranchoidea</taxon>
        <taxon>Plakobranchidae</taxon>
        <taxon>Plakobranchus</taxon>
    </lineage>
</organism>
<feature type="domain" description="Calx-beta" evidence="9">
    <location>
        <begin position="1033"/>
        <end position="1137"/>
    </location>
</feature>
<feature type="transmembrane region" description="Helical" evidence="8">
    <location>
        <begin position="2096"/>
        <end position="2119"/>
    </location>
</feature>
<evidence type="ECO:0000256" key="5">
    <source>
        <dbReference type="ARBA" id="ARBA00023180"/>
    </source>
</evidence>
<evidence type="ECO:0000256" key="2">
    <source>
        <dbReference type="ARBA" id="ARBA00022729"/>
    </source>
</evidence>
<evidence type="ECO:0000256" key="6">
    <source>
        <dbReference type="PROSITE-ProRule" id="PRU01201"/>
    </source>
</evidence>
<dbReference type="GO" id="GO:0009653">
    <property type="term" value="P:anatomical structure morphogenesis"/>
    <property type="evidence" value="ECO:0007669"/>
    <property type="project" value="TreeGrafter"/>
</dbReference>
<dbReference type="GO" id="GO:0016020">
    <property type="term" value="C:membrane"/>
    <property type="evidence" value="ECO:0007669"/>
    <property type="project" value="InterPro"/>
</dbReference>
<feature type="repeat" description="CSPG" evidence="6">
    <location>
        <begin position="205"/>
        <end position="304"/>
    </location>
</feature>
<comment type="similarity">
    <text evidence="1">Belongs to the FRAS1 family.</text>
</comment>
<dbReference type="SMART" id="SM00237">
    <property type="entry name" value="Calx_beta"/>
    <property type="match status" value="5"/>
</dbReference>
<dbReference type="Gene3D" id="2.60.40.2030">
    <property type="match status" value="5"/>
</dbReference>
<keyword evidence="11" id="KW-1185">Reference proteome</keyword>
<feature type="compositionally biased region" description="Polar residues" evidence="7">
    <location>
        <begin position="586"/>
        <end position="595"/>
    </location>
</feature>
<dbReference type="InterPro" id="IPR039005">
    <property type="entry name" value="CSPG_rpt"/>
</dbReference>
<keyword evidence="8" id="KW-0472">Membrane</keyword>
<dbReference type="Pfam" id="PF03160">
    <property type="entry name" value="Calx-beta"/>
    <property type="match status" value="3"/>
</dbReference>
<gene>
    <name evidence="10" type="ORF">PoB_005963500</name>
</gene>
<accession>A0AAV4CJR2</accession>
<evidence type="ECO:0000313" key="10">
    <source>
        <dbReference type="EMBL" id="GFO33130.1"/>
    </source>
</evidence>